<dbReference type="AlphaFoldDB" id="A3SQ21"/>
<reference evidence="1 2" key="1">
    <citation type="submission" date="2005-12" db="EMBL/GenBank/DDBJ databases">
        <authorList>
            <person name="Moran M.A."/>
            <person name="Ferriera S."/>
            <person name="Johnson J."/>
            <person name="Kravitz S."/>
            <person name="Halpern A."/>
            <person name="Remington K."/>
            <person name="Beeson K."/>
            <person name="Tran B."/>
            <person name="Rogers Y.-H."/>
            <person name="Friedman R."/>
            <person name="Venter J.C."/>
        </authorList>
    </citation>
    <scope>NUCLEOTIDE SEQUENCE [LARGE SCALE GENOMIC DNA]</scope>
    <source>
        <strain evidence="2">ATCC BAA-591 / DSM 15170 / ISM</strain>
    </source>
</reference>
<dbReference type="STRING" id="89187.ISM_16885"/>
<dbReference type="HOGENOM" id="CLU_3276076_0_0_5"/>
<gene>
    <name evidence="1" type="ORF">ISM_16885</name>
</gene>
<evidence type="ECO:0000313" key="1">
    <source>
        <dbReference type="EMBL" id="EAP76561.1"/>
    </source>
</evidence>
<dbReference type="Proteomes" id="UP000005954">
    <property type="component" value="Unassembled WGS sequence"/>
</dbReference>
<sequence>MGNEFVCGERFKNIDKILPEFLVRAGNAEASPRDDLISMSD</sequence>
<organism evidence="1 2">
    <name type="scientific">Roseovarius nubinhibens (strain ATCC BAA-591 / DSM 15170 / ISM)</name>
    <dbReference type="NCBI Taxonomy" id="89187"/>
    <lineage>
        <taxon>Bacteria</taxon>
        <taxon>Pseudomonadati</taxon>
        <taxon>Pseudomonadota</taxon>
        <taxon>Alphaproteobacteria</taxon>
        <taxon>Rhodobacterales</taxon>
        <taxon>Roseobacteraceae</taxon>
        <taxon>Roseovarius</taxon>
    </lineage>
</organism>
<keyword evidence="2" id="KW-1185">Reference proteome</keyword>
<accession>A3SQ21</accession>
<comment type="caution">
    <text evidence="1">The sequence shown here is derived from an EMBL/GenBank/DDBJ whole genome shotgun (WGS) entry which is preliminary data.</text>
</comment>
<name>A3SQ21_ROSNI</name>
<proteinExistence type="predicted"/>
<protein>
    <submittedName>
        <fullName evidence="1">Uncharacterized protein</fullName>
    </submittedName>
</protein>
<evidence type="ECO:0000313" key="2">
    <source>
        <dbReference type="Proteomes" id="UP000005954"/>
    </source>
</evidence>
<dbReference type="EMBL" id="AALY01000002">
    <property type="protein sequence ID" value="EAP76561.1"/>
    <property type="molecule type" value="Genomic_DNA"/>
</dbReference>